<organism evidence="2 3">
    <name type="scientific">Bacillus sonorensis</name>
    <dbReference type="NCBI Taxonomy" id="119858"/>
    <lineage>
        <taxon>Bacteria</taxon>
        <taxon>Bacillati</taxon>
        <taxon>Bacillota</taxon>
        <taxon>Bacilli</taxon>
        <taxon>Bacillales</taxon>
        <taxon>Bacillaceae</taxon>
        <taxon>Bacillus</taxon>
    </lineage>
</organism>
<name>A0ABN5ARL5_9BACI</name>
<protein>
    <submittedName>
        <fullName evidence="2">Uncharacterized protein</fullName>
    </submittedName>
</protein>
<evidence type="ECO:0000256" key="1">
    <source>
        <dbReference type="SAM" id="Phobius"/>
    </source>
</evidence>
<dbReference type="Proteomes" id="UP000196877">
    <property type="component" value="Chromosome"/>
</dbReference>
<evidence type="ECO:0000313" key="2">
    <source>
        <dbReference type="EMBL" id="ASB90982.1"/>
    </source>
</evidence>
<reference evidence="2 3" key="1">
    <citation type="submission" date="2017-06" db="EMBL/GenBank/DDBJ databases">
        <title>Genome sequence of Bacillus sonorensis strain SRCM101395.</title>
        <authorList>
            <person name="Cho S.H."/>
        </authorList>
    </citation>
    <scope>NUCLEOTIDE SEQUENCE [LARGE SCALE GENOMIC DNA]</scope>
    <source>
        <strain evidence="2 3">SRCM101395</strain>
    </source>
</reference>
<keyword evidence="1" id="KW-0812">Transmembrane</keyword>
<evidence type="ECO:0000313" key="3">
    <source>
        <dbReference type="Proteomes" id="UP000196877"/>
    </source>
</evidence>
<keyword evidence="1" id="KW-1133">Transmembrane helix</keyword>
<sequence length="60" mass="7360">MTLILQNIDYFLTVLLTVFFLFKFVEEIRNQKRIPVIMIFLCISLYFLTKTFFVLRIMFN</sequence>
<gene>
    <name evidence="2" type="ORF">S101395_04494</name>
</gene>
<accession>A0ABN5ARL5</accession>
<feature type="transmembrane region" description="Helical" evidence="1">
    <location>
        <begin position="37"/>
        <end position="59"/>
    </location>
</feature>
<dbReference type="EMBL" id="CP021920">
    <property type="protein sequence ID" value="ASB90982.1"/>
    <property type="molecule type" value="Genomic_DNA"/>
</dbReference>
<keyword evidence="3" id="KW-1185">Reference proteome</keyword>
<keyword evidence="1" id="KW-0472">Membrane</keyword>
<proteinExistence type="predicted"/>
<feature type="transmembrane region" description="Helical" evidence="1">
    <location>
        <begin position="6"/>
        <end position="25"/>
    </location>
</feature>